<evidence type="ECO:0000256" key="6">
    <source>
        <dbReference type="ARBA" id="ARBA00022670"/>
    </source>
</evidence>
<dbReference type="NCBIfam" id="TIGR02069">
    <property type="entry name" value="cyanophycinase"/>
    <property type="match status" value="1"/>
</dbReference>
<reference evidence="10 11" key="1">
    <citation type="submission" date="2018-06" db="EMBL/GenBank/DDBJ databases">
        <authorList>
            <consortium name="Pathogen Informatics"/>
            <person name="Doyle S."/>
        </authorList>
    </citation>
    <scope>NUCLEOTIDE SEQUENCE [LARGE SCALE GENOMIC DNA]</scope>
    <source>
        <strain evidence="10 11">NCTC11388</strain>
    </source>
</reference>
<dbReference type="EC" id="3.4.15.6" evidence="4"/>
<dbReference type="EMBL" id="UGYW01000002">
    <property type="protein sequence ID" value="SUJ22089.1"/>
    <property type="molecule type" value="Genomic_DNA"/>
</dbReference>
<feature type="signal peptide" evidence="9">
    <location>
        <begin position="1"/>
        <end position="23"/>
    </location>
</feature>
<evidence type="ECO:0000256" key="4">
    <source>
        <dbReference type="ARBA" id="ARBA00013115"/>
    </source>
</evidence>
<keyword evidence="9" id="KW-0732">Signal</keyword>
<comment type="function">
    <text evidence="2">Exopeptidase that catalyzes the hydrolytic cleavage of multi-L-arginyl-poly-L-aspartic acid (cyanophycin; a water-insoluble reserve polymer) into aspartate-arginine dipeptides.</text>
</comment>
<dbReference type="InterPro" id="IPR011811">
    <property type="entry name" value="Peptidase_S51_cyanophycinase"/>
</dbReference>
<evidence type="ECO:0000313" key="10">
    <source>
        <dbReference type="EMBL" id="SUJ22089.1"/>
    </source>
</evidence>
<dbReference type="Proteomes" id="UP000254893">
    <property type="component" value="Unassembled WGS sequence"/>
</dbReference>
<dbReference type="CDD" id="cd03145">
    <property type="entry name" value="GAT1_cyanophycinase"/>
    <property type="match status" value="1"/>
</dbReference>
<evidence type="ECO:0000256" key="3">
    <source>
        <dbReference type="ARBA" id="ARBA00006534"/>
    </source>
</evidence>
<proteinExistence type="inferred from homology"/>
<gene>
    <name evidence="10" type="primary">cphB</name>
    <name evidence="10" type="ORF">NCTC11388_03198</name>
</gene>
<sequence length="284" mass="31001">MKLKFTKALLIIGLGCLSLSAFAKETKEPKGSLFIIGGGAKDQQLIRSMVDAAALSPSDYIMILPMASTVADASVADIKEQLQEVTDHKITAINFSKADASDLRLVDSVRKAKLIYITGGDQNRFMAVVEHSPLFDAIHSAYQQGACIAGTSAGAAIMSDQMITGEQAQDSTYRATFNRLNKDNLVTAKGMGLIRTAIIDQHFIKRSRYNRLFSALAEHPDKVCIGIDESTAILIHNKKAKVVGQFQVVVASNPVKLEVNKEGRIIWDDIRLSIYDNGKTFPIQ</sequence>
<protein>
    <recommendedName>
        <fullName evidence="5">Cyanophycinase</fullName>
        <ecNumber evidence="4">3.4.15.6</ecNumber>
    </recommendedName>
</protein>
<keyword evidence="10" id="KW-0121">Carboxypeptidase</keyword>
<dbReference type="GO" id="GO:0008236">
    <property type="term" value="F:serine-type peptidase activity"/>
    <property type="evidence" value="ECO:0007669"/>
    <property type="project" value="UniProtKB-KW"/>
</dbReference>
<dbReference type="SUPFAM" id="SSF52317">
    <property type="entry name" value="Class I glutamine amidotransferase-like"/>
    <property type="match status" value="1"/>
</dbReference>
<evidence type="ECO:0000256" key="1">
    <source>
        <dbReference type="ARBA" id="ARBA00001092"/>
    </source>
</evidence>
<dbReference type="RefSeq" id="WP_115170809.1">
    <property type="nucleotide sequence ID" value="NZ_UGYW01000002.1"/>
</dbReference>
<evidence type="ECO:0000256" key="2">
    <source>
        <dbReference type="ARBA" id="ARBA00002039"/>
    </source>
</evidence>
<dbReference type="PANTHER" id="PTHR36175">
    <property type="entry name" value="CYANOPHYCINASE"/>
    <property type="match status" value="1"/>
</dbReference>
<feature type="chain" id="PRO_5016903808" description="Cyanophycinase" evidence="9">
    <location>
        <begin position="24"/>
        <end position="284"/>
    </location>
</feature>
<dbReference type="Pfam" id="PF03575">
    <property type="entry name" value="Peptidase_S51"/>
    <property type="match status" value="1"/>
</dbReference>
<dbReference type="PANTHER" id="PTHR36175:SF1">
    <property type="entry name" value="CYANOPHYCINASE"/>
    <property type="match status" value="1"/>
</dbReference>
<evidence type="ECO:0000256" key="5">
    <source>
        <dbReference type="ARBA" id="ARBA00015719"/>
    </source>
</evidence>
<dbReference type="GO" id="GO:0008241">
    <property type="term" value="F:peptidyl-dipeptidase activity"/>
    <property type="evidence" value="ECO:0007669"/>
    <property type="project" value="UniProtKB-EC"/>
</dbReference>
<dbReference type="GO" id="GO:0004180">
    <property type="term" value="F:carboxypeptidase activity"/>
    <property type="evidence" value="ECO:0007669"/>
    <property type="project" value="UniProtKB-KW"/>
</dbReference>
<evidence type="ECO:0000256" key="7">
    <source>
        <dbReference type="ARBA" id="ARBA00022801"/>
    </source>
</evidence>
<evidence type="ECO:0000313" key="11">
    <source>
        <dbReference type="Proteomes" id="UP000254893"/>
    </source>
</evidence>
<dbReference type="InterPro" id="IPR029062">
    <property type="entry name" value="Class_I_gatase-like"/>
</dbReference>
<evidence type="ECO:0000256" key="8">
    <source>
        <dbReference type="ARBA" id="ARBA00022825"/>
    </source>
</evidence>
<accession>A0A380CJY2</accession>
<dbReference type="AlphaFoldDB" id="A0A380CJY2"/>
<comment type="similarity">
    <text evidence="3">Belongs to the peptidase S51 family.</text>
</comment>
<keyword evidence="8" id="KW-0720">Serine protease</keyword>
<comment type="catalytic activity">
    <reaction evidence="1">
        <text>[L-4-(L-arginin-2-N-yl)aspartate](n) + H2O = [L-4-(L-arginin-2-N-yl)aspartate](n-1) + L-4-(L-arginin-2-N-yl)aspartate</text>
        <dbReference type="Rhea" id="RHEA:12845"/>
        <dbReference type="Rhea" id="RHEA-COMP:13728"/>
        <dbReference type="Rhea" id="RHEA-COMP:13734"/>
        <dbReference type="ChEBI" id="CHEBI:15377"/>
        <dbReference type="ChEBI" id="CHEBI:137986"/>
        <dbReference type="ChEBI" id="CHEBI:137991"/>
        <dbReference type="EC" id="3.4.15.6"/>
    </reaction>
</comment>
<keyword evidence="7 10" id="KW-0378">Hydrolase</keyword>
<organism evidence="10 11">
    <name type="scientific">Sphingobacterium spiritivorum</name>
    <name type="common">Flavobacterium spiritivorum</name>
    <dbReference type="NCBI Taxonomy" id="258"/>
    <lineage>
        <taxon>Bacteria</taxon>
        <taxon>Pseudomonadati</taxon>
        <taxon>Bacteroidota</taxon>
        <taxon>Sphingobacteriia</taxon>
        <taxon>Sphingobacteriales</taxon>
        <taxon>Sphingobacteriaceae</taxon>
        <taxon>Sphingobacterium</taxon>
    </lineage>
</organism>
<evidence type="ECO:0000256" key="9">
    <source>
        <dbReference type="SAM" id="SignalP"/>
    </source>
</evidence>
<keyword evidence="6" id="KW-0645">Protease</keyword>
<dbReference type="GO" id="GO:0006508">
    <property type="term" value="P:proteolysis"/>
    <property type="evidence" value="ECO:0007669"/>
    <property type="project" value="UniProtKB-KW"/>
</dbReference>
<dbReference type="InterPro" id="IPR005320">
    <property type="entry name" value="Peptidase_S51"/>
</dbReference>
<dbReference type="Gene3D" id="3.40.50.880">
    <property type="match status" value="1"/>
</dbReference>
<name>A0A380CJY2_SPHSI</name>